<reference evidence="3 4" key="1">
    <citation type="submission" date="2019-11" db="EMBL/GenBank/DDBJ databases">
        <title>Whole-genome sequence of a Rhodoblastus acidophilus DSM 142.</title>
        <authorList>
            <person name="Kyndt J.A."/>
            <person name="Meyer T.E."/>
        </authorList>
    </citation>
    <scope>NUCLEOTIDE SEQUENCE [LARGE SCALE GENOMIC DNA]</scope>
    <source>
        <strain evidence="3 4">DSM 142</strain>
    </source>
</reference>
<evidence type="ECO:0000256" key="2">
    <source>
        <dbReference type="SAM" id="SignalP"/>
    </source>
</evidence>
<sequence>MKTFLFALGVVALLAEPAFAGVAIPAPSPADATVGVAPTQVVTRAGVAHRSSRRTSRRVNRRHSY</sequence>
<protein>
    <submittedName>
        <fullName evidence="3">Uncharacterized protein</fullName>
    </submittedName>
</protein>
<proteinExistence type="predicted"/>
<feature type="signal peptide" evidence="2">
    <location>
        <begin position="1"/>
        <end position="20"/>
    </location>
</feature>
<name>A0A6N8DTM8_RHOAC</name>
<dbReference type="Proteomes" id="UP000439113">
    <property type="component" value="Unassembled WGS sequence"/>
</dbReference>
<accession>A0A6N8DTM8</accession>
<keyword evidence="2" id="KW-0732">Signal</keyword>
<evidence type="ECO:0000256" key="1">
    <source>
        <dbReference type="SAM" id="MobiDB-lite"/>
    </source>
</evidence>
<evidence type="ECO:0000313" key="3">
    <source>
        <dbReference type="EMBL" id="MTV32543.1"/>
    </source>
</evidence>
<feature type="region of interest" description="Disordered" evidence="1">
    <location>
        <begin position="45"/>
        <end position="65"/>
    </location>
</feature>
<feature type="compositionally biased region" description="Basic residues" evidence="1">
    <location>
        <begin position="50"/>
        <end position="65"/>
    </location>
</feature>
<dbReference type="RefSeq" id="WP_155447233.1">
    <property type="nucleotide sequence ID" value="NZ_JAOQNR010000007.1"/>
</dbReference>
<dbReference type="EMBL" id="WNKS01000018">
    <property type="protein sequence ID" value="MTV32543.1"/>
    <property type="molecule type" value="Genomic_DNA"/>
</dbReference>
<feature type="chain" id="PRO_5026687766" evidence="2">
    <location>
        <begin position="21"/>
        <end position="65"/>
    </location>
</feature>
<comment type="caution">
    <text evidence="3">The sequence shown here is derived from an EMBL/GenBank/DDBJ whole genome shotgun (WGS) entry which is preliminary data.</text>
</comment>
<gene>
    <name evidence="3" type="ORF">GJ654_16275</name>
</gene>
<evidence type="ECO:0000313" key="4">
    <source>
        <dbReference type="Proteomes" id="UP000439113"/>
    </source>
</evidence>
<organism evidence="3 4">
    <name type="scientific">Rhodoblastus acidophilus</name>
    <name type="common">Rhodopseudomonas acidophila</name>
    <dbReference type="NCBI Taxonomy" id="1074"/>
    <lineage>
        <taxon>Bacteria</taxon>
        <taxon>Pseudomonadati</taxon>
        <taxon>Pseudomonadota</taxon>
        <taxon>Alphaproteobacteria</taxon>
        <taxon>Hyphomicrobiales</taxon>
        <taxon>Rhodoblastaceae</taxon>
        <taxon>Rhodoblastus</taxon>
    </lineage>
</organism>
<dbReference type="AlphaFoldDB" id="A0A6N8DTM8"/>